<comment type="caution">
    <text evidence="4">The sequence shown here is derived from an EMBL/GenBank/DDBJ whole genome shotgun (WGS) entry which is preliminary data.</text>
</comment>
<protein>
    <submittedName>
        <fullName evidence="4">Uncharacterized protein</fullName>
    </submittedName>
</protein>
<dbReference type="Pfam" id="PF13181">
    <property type="entry name" value="TPR_8"/>
    <property type="match status" value="1"/>
</dbReference>
<evidence type="ECO:0000256" key="2">
    <source>
        <dbReference type="ARBA" id="ARBA00022803"/>
    </source>
</evidence>
<dbReference type="EMBL" id="BKAJ01000082">
    <property type="protein sequence ID" value="GEP57545.1"/>
    <property type="molecule type" value="Genomic_DNA"/>
</dbReference>
<proteinExistence type="predicted"/>
<dbReference type="Proteomes" id="UP000321058">
    <property type="component" value="Unassembled WGS sequence"/>
</dbReference>
<accession>A0A512NF15</accession>
<keyword evidence="2 3" id="KW-0802">TPR repeat</keyword>
<keyword evidence="5" id="KW-1185">Reference proteome</keyword>
<evidence type="ECO:0000256" key="3">
    <source>
        <dbReference type="PROSITE-ProRule" id="PRU00339"/>
    </source>
</evidence>
<name>A0A512NF15_9HYPH</name>
<sequence length="405" mass="43657">MPLSDLQIQTLARDAVQRAAAGDFAGAEPLLAQVVDARPNSGQALHLLGQARLKLGRFAEARESLERAAKFLPKEVAAHVNLAGCLSVLGEHTAALAALDRAQRLKPGDAAIAHNKGRAFEALGRLDEAEQAYNEALSIDHRLMPSLSARANLLAARGDWIGALADLETALTSRPNDPHLRLRRGDLLLRQGDWLRGLSDYEARLELPGERYTPDLPRWQGEPLTGRLLIYPEQADIESDAALRDTLMLARGVDATVQCAPRLAEWLDMPTLQRGTALEGFAAAAPLRSLPHLLGWTLDALPSPGALRTTAQASTRVGWFTDSSPPAGVDVERRPELAAACRMVVGDDVWPVHLAARLGLPTIVLLPSGTDWLWGPQPGPSPWYYSAEVVPAGDAAALESRFAFS</sequence>
<dbReference type="RefSeq" id="WP_147151957.1">
    <property type="nucleotide sequence ID" value="NZ_BKAJ01000082.1"/>
</dbReference>
<dbReference type="Gene3D" id="1.25.40.10">
    <property type="entry name" value="Tetratricopeptide repeat domain"/>
    <property type="match status" value="2"/>
</dbReference>
<dbReference type="InterPro" id="IPR050498">
    <property type="entry name" value="Ycf3"/>
</dbReference>
<feature type="repeat" description="TPR" evidence="3">
    <location>
        <begin position="110"/>
        <end position="143"/>
    </location>
</feature>
<evidence type="ECO:0000256" key="1">
    <source>
        <dbReference type="ARBA" id="ARBA00022737"/>
    </source>
</evidence>
<dbReference type="InterPro" id="IPR019734">
    <property type="entry name" value="TPR_rpt"/>
</dbReference>
<dbReference type="PANTHER" id="PTHR44858:SF1">
    <property type="entry name" value="UDP-N-ACETYLGLUCOSAMINE--PEPTIDE N-ACETYLGLUCOSAMINYLTRANSFERASE SPINDLY-RELATED"/>
    <property type="match status" value="1"/>
</dbReference>
<dbReference type="Pfam" id="PF13432">
    <property type="entry name" value="TPR_16"/>
    <property type="match status" value="2"/>
</dbReference>
<evidence type="ECO:0000313" key="4">
    <source>
        <dbReference type="EMBL" id="GEP57545.1"/>
    </source>
</evidence>
<gene>
    <name evidence="4" type="ORF">RSO01_47110</name>
</gene>
<dbReference type="SUPFAM" id="SSF53756">
    <property type="entry name" value="UDP-Glycosyltransferase/glycogen phosphorylase"/>
    <property type="match status" value="1"/>
</dbReference>
<dbReference type="SMART" id="SM00028">
    <property type="entry name" value="TPR"/>
    <property type="match status" value="6"/>
</dbReference>
<dbReference type="SUPFAM" id="SSF48452">
    <property type="entry name" value="TPR-like"/>
    <property type="match status" value="1"/>
</dbReference>
<dbReference type="OrthoDB" id="146908at2"/>
<dbReference type="InterPro" id="IPR011990">
    <property type="entry name" value="TPR-like_helical_dom_sf"/>
</dbReference>
<reference evidence="4 5" key="1">
    <citation type="submission" date="2019-07" db="EMBL/GenBank/DDBJ databases">
        <title>Whole genome shotgun sequence of Reyranella soli NBRC 108950.</title>
        <authorList>
            <person name="Hosoyama A."/>
            <person name="Uohara A."/>
            <person name="Ohji S."/>
            <person name="Ichikawa N."/>
        </authorList>
    </citation>
    <scope>NUCLEOTIDE SEQUENCE [LARGE SCALE GENOMIC DNA]</scope>
    <source>
        <strain evidence="4 5">NBRC 108950</strain>
    </source>
</reference>
<evidence type="ECO:0000313" key="5">
    <source>
        <dbReference type="Proteomes" id="UP000321058"/>
    </source>
</evidence>
<dbReference type="PANTHER" id="PTHR44858">
    <property type="entry name" value="TETRATRICOPEPTIDE REPEAT PROTEIN 6"/>
    <property type="match status" value="1"/>
</dbReference>
<feature type="repeat" description="TPR" evidence="3">
    <location>
        <begin position="42"/>
        <end position="75"/>
    </location>
</feature>
<organism evidence="4 5">
    <name type="scientific">Reyranella soli</name>
    <dbReference type="NCBI Taxonomy" id="1230389"/>
    <lineage>
        <taxon>Bacteria</taxon>
        <taxon>Pseudomonadati</taxon>
        <taxon>Pseudomonadota</taxon>
        <taxon>Alphaproteobacteria</taxon>
        <taxon>Hyphomicrobiales</taxon>
        <taxon>Reyranellaceae</taxon>
        <taxon>Reyranella</taxon>
    </lineage>
</organism>
<dbReference type="PROSITE" id="PS50005">
    <property type="entry name" value="TPR"/>
    <property type="match status" value="2"/>
</dbReference>
<keyword evidence="1" id="KW-0677">Repeat</keyword>
<dbReference type="Gene3D" id="3.40.50.2000">
    <property type="entry name" value="Glycogen Phosphorylase B"/>
    <property type="match status" value="1"/>
</dbReference>
<dbReference type="AlphaFoldDB" id="A0A512NF15"/>